<protein>
    <recommendedName>
        <fullName evidence="14">G-protein coupled receptors family 1 profile domain-containing protein</fullName>
    </recommendedName>
</protein>
<dbReference type="Proteomes" id="UP001329430">
    <property type="component" value="Chromosome 1"/>
</dbReference>
<dbReference type="PRINTS" id="PR01565">
    <property type="entry name" value="NEUROMEDINUR"/>
</dbReference>
<keyword evidence="9 12" id="KW-0675">Receptor</keyword>
<dbReference type="SUPFAM" id="SSF81321">
    <property type="entry name" value="Family A G protein-coupled receptor-like"/>
    <property type="match status" value="1"/>
</dbReference>
<evidence type="ECO:0000313" key="16">
    <source>
        <dbReference type="Proteomes" id="UP001329430"/>
    </source>
</evidence>
<gene>
    <name evidence="15" type="ORF">RI129_000597</name>
</gene>
<evidence type="ECO:0000256" key="11">
    <source>
        <dbReference type="ARBA" id="ARBA00023224"/>
    </source>
</evidence>
<dbReference type="InterPro" id="IPR017452">
    <property type="entry name" value="GPCR_Rhodpsn_7TM"/>
</dbReference>
<evidence type="ECO:0000256" key="13">
    <source>
        <dbReference type="SAM" id="Phobius"/>
    </source>
</evidence>
<dbReference type="PANTHER" id="PTHR24243">
    <property type="entry name" value="G-PROTEIN COUPLED RECEPTOR"/>
    <property type="match status" value="1"/>
</dbReference>
<dbReference type="PROSITE" id="PS00237">
    <property type="entry name" value="G_PROTEIN_RECEP_F1_1"/>
    <property type="match status" value="1"/>
</dbReference>
<accession>A0AAN7ZW64</accession>
<name>A0AAN7ZW64_9COLE</name>
<comment type="subcellular location">
    <subcellularLocation>
        <location evidence="1">Cell membrane</location>
        <topology evidence="1">Multi-pass membrane protein</topology>
    </subcellularLocation>
</comment>
<keyword evidence="5 13" id="KW-1133">Transmembrane helix</keyword>
<evidence type="ECO:0000256" key="7">
    <source>
        <dbReference type="ARBA" id="ARBA00023136"/>
    </source>
</evidence>
<evidence type="ECO:0000256" key="6">
    <source>
        <dbReference type="ARBA" id="ARBA00023040"/>
    </source>
</evidence>
<keyword evidence="7 13" id="KW-0472">Membrane</keyword>
<dbReference type="GO" id="GO:0001607">
    <property type="term" value="F:neuromedin U receptor activity"/>
    <property type="evidence" value="ECO:0007669"/>
    <property type="project" value="InterPro"/>
</dbReference>
<feature type="transmembrane region" description="Helical" evidence="13">
    <location>
        <begin position="104"/>
        <end position="122"/>
    </location>
</feature>
<dbReference type="PROSITE" id="PS50262">
    <property type="entry name" value="G_PROTEIN_RECEP_F1_2"/>
    <property type="match status" value="1"/>
</dbReference>
<feature type="transmembrane region" description="Helical" evidence="13">
    <location>
        <begin position="366"/>
        <end position="388"/>
    </location>
</feature>
<proteinExistence type="inferred from homology"/>
<feature type="transmembrane region" description="Helical" evidence="13">
    <location>
        <begin position="64"/>
        <end position="92"/>
    </location>
</feature>
<reference evidence="15 16" key="1">
    <citation type="journal article" date="2024" name="Insects">
        <title>An Improved Chromosome-Level Genome Assembly of the Firefly Pyrocoelia pectoralis.</title>
        <authorList>
            <person name="Fu X."/>
            <person name="Meyer-Rochow V.B."/>
            <person name="Ballantyne L."/>
            <person name="Zhu X."/>
        </authorList>
    </citation>
    <scope>NUCLEOTIDE SEQUENCE [LARGE SCALE GENOMIC DNA]</scope>
    <source>
        <strain evidence="15">XCY_ONT2</strain>
    </source>
</reference>
<feature type="transmembrane region" description="Helical" evidence="13">
    <location>
        <begin position="185"/>
        <end position="211"/>
    </location>
</feature>
<evidence type="ECO:0000256" key="9">
    <source>
        <dbReference type="ARBA" id="ARBA00023170"/>
    </source>
</evidence>
<keyword evidence="11 12" id="KW-0807">Transducer</keyword>
<keyword evidence="16" id="KW-1185">Reference proteome</keyword>
<evidence type="ECO:0000256" key="2">
    <source>
        <dbReference type="ARBA" id="ARBA00010663"/>
    </source>
</evidence>
<dbReference type="InterPro" id="IPR005390">
    <property type="entry name" value="NeuromedU_rcpt"/>
</dbReference>
<evidence type="ECO:0000256" key="4">
    <source>
        <dbReference type="ARBA" id="ARBA00022692"/>
    </source>
</evidence>
<evidence type="ECO:0000313" key="15">
    <source>
        <dbReference type="EMBL" id="KAK5649568.1"/>
    </source>
</evidence>
<evidence type="ECO:0000256" key="8">
    <source>
        <dbReference type="ARBA" id="ARBA00023157"/>
    </source>
</evidence>
<feature type="transmembrane region" description="Helical" evidence="13">
    <location>
        <begin position="328"/>
        <end position="346"/>
    </location>
</feature>
<dbReference type="CDD" id="cd15134">
    <property type="entry name" value="7tmA_capaR"/>
    <property type="match status" value="1"/>
</dbReference>
<evidence type="ECO:0000256" key="1">
    <source>
        <dbReference type="ARBA" id="ARBA00004651"/>
    </source>
</evidence>
<evidence type="ECO:0000256" key="12">
    <source>
        <dbReference type="RuleBase" id="RU000688"/>
    </source>
</evidence>
<keyword evidence="10" id="KW-0325">Glycoprotein</keyword>
<keyword evidence="4 12" id="KW-0812">Transmembrane</keyword>
<dbReference type="InterPro" id="IPR000276">
    <property type="entry name" value="GPCR_Rhodpsn"/>
</dbReference>
<feature type="domain" description="G-protein coupled receptors family 1 profile" evidence="14">
    <location>
        <begin position="84"/>
        <end position="389"/>
    </location>
</feature>
<dbReference type="PRINTS" id="PR00237">
    <property type="entry name" value="GPCRRHODOPSN"/>
</dbReference>
<evidence type="ECO:0000256" key="3">
    <source>
        <dbReference type="ARBA" id="ARBA00022475"/>
    </source>
</evidence>
<dbReference type="AlphaFoldDB" id="A0AAN7ZW64"/>
<keyword evidence="3" id="KW-1003">Cell membrane</keyword>
<evidence type="ECO:0000256" key="5">
    <source>
        <dbReference type="ARBA" id="ARBA00022989"/>
    </source>
</evidence>
<dbReference type="Pfam" id="PF00001">
    <property type="entry name" value="7tm_1"/>
    <property type="match status" value="1"/>
</dbReference>
<dbReference type="GO" id="GO:0005886">
    <property type="term" value="C:plasma membrane"/>
    <property type="evidence" value="ECO:0007669"/>
    <property type="project" value="UniProtKB-SubCell"/>
</dbReference>
<comment type="caution">
    <text evidence="15">The sequence shown here is derived from an EMBL/GenBank/DDBJ whole genome shotgun (WGS) entry which is preliminary data.</text>
</comment>
<dbReference type="SMART" id="SM01381">
    <property type="entry name" value="7TM_GPCR_Srsx"/>
    <property type="match status" value="1"/>
</dbReference>
<evidence type="ECO:0000259" key="14">
    <source>
        <dbReference type="PROSITE" id="PS50262"/>
    </source>
</evidence>
<keyword evidence="8" id="KW-1015">Disulfide bond</keyword>
<dbReference type="PANTHER" id="PTHR24243:SF208">
    <property type="entry name" value="PYROKININ-1 RECEPTOR"/>
    <property type="match status" value="1"/>
</dbReference>
<dbReference type="EMBL" id="JAVRBK010000001">
    <property type="protein sequence ID" value="KAK5649568.1"/>
    <property type="molecule type" value="Genomic_DNA"/>
</dbReference>
<evidence type="ECO:0000256" key="10">
    <source>
        <dbReference type="ARBA" id="ARBA00023180"/>
    </source>
</evidence>
<organism evidence="15 16">
    <name type="scientific">Pyrocoelia pectoralis</name>
    <dbReference type="NCBI Taxonomy" id="417401"/>
    <lineage>
        <taxon>Eukaryota</taxon>
        <taxon>Metazoa</taxon>
        <taxon>Ecdysozoa</taxon>
        <taxon>Arthropoda</taxon>
        <taxon>Hexapoda</taxon>
        <taxon>Insecta</taxon>
        <taxon>Pterygota</taxon>
        <taxon>Neoptera</taxon>
        <taxon>Endopterygota</taxon>
        <taxon>Coleoptera</taxon>
        <taxon>Polyphaga</taxon>
        <taxon>Elateriformia</taxon>
        <taxon>Elateroidea</taxon>
        <taxon>Lampyridae</taxon>
        <taxon>Lampyrinae</taxon>
        <taxon>Pyrocoelia</taxon>
    </lineage>
</organism>
<keyword evidence="6 12" id="KW-0297">G-protein coupled receptor</keyword>
<dbReference type="Gene3D" id="1.20.1070.10">
    <property type="entry name" value="Rhodopsin 7-helix transmembrane proteins"/>
    <property type="match status" value="1"/>
</dbReference>
<sequence>MQDIESTLYEINYPLDEDEMKRSLLVNVSESTILLNTTVPTQISSKLPIISYEVSDWGPKRDSLYVVIPITLLYVAIFITGLLGNICTCVVIARNKCMHTATNYYLFSLAISDLLLLISGLPTEIYSTWSKYPYIFGEIFCILQGFAAETSANATVLTITAFTIERYVAICYPFLSHTMSKLSRAIKYIIVIWLLAMCFALPQAMAFGIFYEQYPNGHSATNDHYVCTVKRVVIPHAFEISTFVFFIAPMTVITILYVLIGIRIRKSTSSRNRDGSVKLKHYKNKPFLQTSNKSMRVMVGSNIDNIQIMYEDTGRKNYSRNSQASKHVVEMLVAVVVGFFICWAPFHAQRLLAIYGQPDSSNMITTFNILTYVSGVFYYLSTTINPLLYHIMSRKFRIAFKETIRRVLRKNSGTEREKCYSALSGRSSQVNSQSNTDSCSQPSSIRYLETEMRRLHESHRPLVVSFRRKPAVQKIKQVTVLDAELQKALDSLTRKPQVNTERSNLKITRGVFRKNNDKCYKTKLHPLKPDFEFMEFHSISSPQFTKNGILKENWHSYTSTEAYVFQEETMQLGNMKRSYVNLNRNEHNEDVPKPFPKSRTMPDIEKGASECICKRICKEKCIKGELSMYKNY</sequence>
<comment type="similarity">
    <text evidence="2 12">Belongs to the G-protein coupled receptor 1 family.</text>
</comment>
<feature type="transmembrane region" description="Helical" evidence="13">
    <location>
        <begin position="240"/>
        <end position="262"/>
    </location>
</feature>